<feature type="compositionally biased region" description="Basic and acidic residues" evidence="1">
    <location>
        <begin position="236"/>
        <end position="252"/>
    </location>
</feature>
<feature type="compositionally biased region" description="Basic residues" evidence="1">
    <location>
        <begin position="168"/>
        <end position="177"/>
    </location>
</feature>
<evidence type="ECO:0000256" key="1">
    <source>
        <dbReference type="SAM" id="MobiDB-lite"/>
    </source>
</evidence>
<feature type="compositionally biased region" description="Polar residues" evidence="1">
    <location>
        <begin position="321"/>
        <end position="337"/>
    </location>
</feature>
<evidence type="ECO:0000313" key="3">
    <source>
        <dbReference type="Proteomes" id="UP000664132"/>
    </source>
</evidence>
<sequence>MQYERQLENIWARLQDPQSPRPRHIVTTRAAFDDVCAAFMQAELGPEGDDGPGRWDGVGDTIDDLKTYRAEWNVWAYYYGEQDPFPGIDPALHDQNRTPDCRQTDTYIPSYSVQSSNHAKLDIGAELRGRHRNEKERADGQKERAFRAIERRAEEAKKFLEYRRRKAKERKERRRRVESRDDGGEGRGGAMEWMDDYGREGGGEREPKERYSRDSGREAGGYADGDVYIGAGARGNDGHERPLSPTRDRAGGEWRGGAYDTRYEQGQRDWGYNTPMEAEQGRRRERGSYHNERSGYATPRDSNHRYGMEGSVRHYHRGDGTETSAYNDQNQRQSSSRHWIRTNKELRDGRSRREAKGQRRDPPSLHHEDAGQFIEDDGPDRTSQWVKHDQGQVRDGYQNEGYSDEVPRTRELGPAGRRDRGFGILKDEKKCYREERIRSHKQ</sequence>
<keyword evidence="3" id="KW-1185">Reference proteome</keyword>
<proteinExistence type="predicted"/>
<dbReference type="Proteomes" id="UP000664132">
    <property type="component" value="Unassembled WGS sequence"/>
</dbReference>
<feature type="compositionally biased region" description="Basic and acidic residues" evidence="1">
    <location>
        <begin position="196"/>
        <end position="217"/>
    </location>
</feature>
<name>A0A8H7VZZ3_9HELO</name>
<gene>
    <name evidence="2" type="ORF">IFR04_013975</name>
</gene>
<comment type="caution">
    <text evidence="2">The sequence shown here is derived from an EMBL/GenBank/DDBJ whole genome shotgun (WGS) entry which is preliminary data.</text>
</comment>
<organism evidence="2 3">
    <name type="scientific">Cadophora malorum</name>
    <dbReference type="NCBI Taxonomy" id="108018"/>
    <lineage>
        <taxon>Eukaryota</taxon>
        <taxon>Fungi</taxon>
        <taxon>Dikarya</taxon>
        <taxon>Ascomycota</taxon>
        <taxon>Pezizomycotina</taxon>
        <taxon>Leotiomycetes</taxon>
        <taxon>Helotiales</taxon>
        <taxon>Ploettnerulaceae</taxon>
        <taxon>Cadophora</taxon>
    </lineage>
</organism>
<accession>A0A8H7VZZ3</accession>
<feature type="compositionally biased region" description="Basic and acidic residues" evidence="1">
    <location>
        <begin position="279"/>
        <end position="293"/>
    </location>
</feature>
<evidence type="ECO:0000313" key="2">
    <source>
        <dbReference type="EMBL" id="KAG4412901.1"/>
    </source>
</evidence>
<dbReference type="EMBL" id="JAFJYH010000346">
    <property type="protein sequence ID" value="KAG4412901.1"/>
    <property type="molecule type" value="Genomic_DNA"/>
</dbReference>
<dbReference type="OrthoDB" id="3560725at2759"/>
<feature type="region of interest" description="Disordered" evidence="1">
    <location>
        <begin position="124"/>
        <end position="144"/>
    </location>
</feature>
<feature type="compositionally biased region" description="Basic and acidic residues" evidence="1">
    <location>
        <begin position="405"/>
        <end position="424"/>
    </location>
</feature>
<protein>
    <submittedName>
        <fullName evidence="2">Uncharacterized protein</fullName>
    </submittedName>
</protein>
<dbReference type="AlphaFoldDB" id="A0A8H7VZZ3"/>
<feature type="region of interest" description="Disordered" evidence="1">
    <location>
        <begin position="168"/>
        <end position="424"/>
    </location>
</feature>
<feature type="compositionally biased region" description="Basic and acidic residues" evidence="1">
    <location>
        <begin position="342"/>
        <end position="370"/>
    </location>
</feature>
<reference evidence="2" key="1">
    <citation type="submission" date="2021-02" db="EMBL/GenBank/DDBJ databases">
        <title>Genome sequence Cadophora malorum strain M34.</title>
        <authorList>
            <person name="Stefanovic E."/>
            <person name="Vu D."/>
            <person name="Scully C."/>
            <person name="Dijksterhuis J."/>
            <person name="Roader J."/>
            <person name="Houbraken J."/>
        </authorList>
    </citation>
    <scope>NUCLEOTIDE SEQUENCE</scope>
    <source>
        <strain evidence="2">M34</strain>
    </source>
</reference>